<keyword evidence="2" id="KW-1185">Reference proteome</keyword>
<reference evidence="1 2" key="1">
    <citation type="submission" date="2019-01" db="EMBL/GenBank/DDBJ databases">
        <authorList>
            <person name="Chen W.-M."/>
        </authorList>
    </citation>
    <scope>NUCLEOTIDE SEQUENCE [LARGE SCALE GENOMIC DNA]</scope>
    <source>
        <strain evidence="1 2">KYPC3</strain>
    </source>
</reference>
<proteinExistence type="predicted"/>
<gene>
    <name evidence="1" type="ORF">EOE67_11085</name>
</gene>
<comment type="caution">
    <text evidence="1">The sequence shown here is derived from an EMBL/GenBank/DDBJ whole genome shotgun (WGS) entry which is preliminary data.</text>
</comment>
<organism evidence="1 2">
    <name type="scientific">Rheinheimera riviphila</name>
    <dbReference type="NCBI Taxonomy" id="1834037"/>
    <lineage>
        <taxon>Bacteria</taxon>
        <taxon>Pseudomonadati</taxon>
        <taxon>Pseudomonadota</taxon>
        <taxon>Gammaproteobacteria</taxon>
        <taxon>Chromatiales</taxon>
        <taxon>Chromatiaceae</taxon>
        <taxon>Rheinheimera</taxon>
    </lineage>
</organism>
<dbReference type="EMBL" id="SACS01000011">
    <property type="protein sequence ID" value="RVU37135.1"/>
    <property type="molecule type" value="Genomic_DNA"/>
</dbReference>
<protein>
    <submittedName>
        <fullName evidence="1">Uncharacterized protein</fullName>
    </submittedName>
</protein>
<name>A0A437QRJ6_9GAMM</name>
<dbReference type="AlphaFoldDB" id="A0A437QRJ6"/>
<accession>A0A437QRJ6</accession>
<dbReference type="RefSeq" id="WP_127699151.1">
    <property type="nucleotide sequence ID" value="NZ_SACS01000011.1"/>
</dbReference>
<dbReference type="Proteomes" id="UP000283077">
    <property type="component" value="Unassembled WGS sequence"/>
</dbReference>
<sequence length="283" mass="31650">MGDEITTDGQKGYVADVDTNGEPSVITYALDRPAVFEEKSGWDIGGRLFEYRELHLGAVFDAEIEKQEKQEIQNRVNKLVSTVPEEYKKLGGISDEWLNRLSDSPVGREVAKLMHNFVTGEGPSATFYDGNSPLTRSLMSTASTERNWQGFLSERAEQIRSGGVVDVWDGDGAWGMHNNNGRAAIYDATYPNHYLDPDPIRHFVGSYDVNIADNGNGTATIKIFNETSISSYTRNFFSAEKRIDSYSRVPNNLGVLTPYGTINQTFIEVRPYPDWILNSKGKK</sequence>
<evidence type="ECO:0000313" key="2">
    <source>
        <dbReference type="Proteomes" id="UP000283077"/>
    </source>
</evidence>
<evidence type="ECO:0000313" key="1">
    <source>
        <dbReference type="EMBL" id="RVU37135.1"/>
    </source>
</evidence>